<reference evidence="1" key="1">
    <citation type="submission" date="2023-04" db="EMBL/GenBank/DDBJ databases">
        <title>Candida boidinii NBRC 1967.</title>
        <authorList>
            <person name="Ichikawa N."/>
            <person name="Sato H."/>
            <person name="Tonouchi N."/>
        </authorList>
    </citation>
    <scope>NUCLEOTIDE SEQUENCE</scope>
    <source>
        <strain evidence="1">NBRC 1967</strain>
    </source>
</reference>
<sequence>MVTPNLEAKNSSSSSNNDKLSADEQEKIRLKKEKLAQWKLKKQAKAKTETNSPNDKTNEIKNETPEEEKIRLRREKLQAWKKKKQKEEEIKQSASASASVSPSPGSTSSPGNNLNGIKSFSSKATPFGGFKKVSQSEKIKSKLGLFSKSIGLKRKAPLKISKIDSFSNENILNDSGIQKRQKLMDFESTDEPVTELQNNTSKNNNEPEADDLDLFMSDIKKHATELDAKSENKKDSTDTIVEDDQSSNDEIDNDEENDEDEDDDESKESKRLLKLLKEKNKKSIPYHEPSTEQFDKIFYHESDFIKNLTKDEVNELRTKDNITVRSYKNFKNIKNPILEWSHLCLPTKLLSVIESLGHDSPTSIQCEALPNIMSGSDIIGIAKTGSGKTLAFLLPLFRQIMSQGMTNKGEGPLALIMAPTRELTLQIFKECKPFLKALNLRGCCAYGGSSISLQISELKKGIELLVCTPGRLMDLLCANSGRVTNLSRVTYLVLDEADRMFDMGFEPQVNKIVELLRKDKQTVLFSATFPPKIENLAKKILNKPIEILVGEVSIVSDTIKQNVNVLENEDEKFTKLLQILGNFTSIDKTGKVIIFVERQDSADKLLTKLLKRGYPCFSLHGGKDQSDRDSTINDFKNGIVDILIATSVAARGLDVKNLNLVVNFDCPNHMEDYVHRVGRTGRAGNSGEAYTFITKDQLRNSVDLVKALELSEQTVPPQLLKMSQDFRDLVKKGKGKFNGSGFGGKGLEKLQEIREIKKMTDGDNFEIDDDIKEKIKQATNKDGSKRSTPTGDSLNEDENIINPTSNGSNDSLNKENKDKVFEELSKEYGFTADDFSVSSRKEKNITESVFCSTIHINDLPQSVRWDISKGDRTAQIIEMTSVSITTKGRFYPPGKQPASDSEDPKLYLLIESKNEEEVKEAVNLFKDLIIEKLTKDVESESKRGGRFTLG</sequence>
<name>A0ACB5TJH0_CANBO</name>
<gene>
    <name evidence="1" type="ORF">Cboi01_000144300</name>
</gene>
<dbReference type="EMBL" id="BSXV01000542">
    <property type="protein sequence ID" value="GME89546.1"/>
    <property type="molecule type" value="Genomic_DNA"/>
</dbReference>
<evidence type="ECO:0000313" key="1">
    <source>
        <dbReference type="EMBL" id="GME89546.1"/>
    </source>
</evidence>
<keyword evidence="2" id="KW-1185">Reference proteome</keyword>
<dbReference type="Proteomes" id="UP001165101">
    <property type="component" value="Unassembled WGS sequence"/>
</dbReference>
<evidence type="ECO:0000313" key="2">
    <source>
        <dbReference type="Proteomes" id="UP001165101"/>
    </source>
</evidence>
<accession>A0ACB5TJH0</accession>
<proteinExistence type="predicted"/>
<organism evidence="1 2">
    <name type="scientific">Candida boidinii</name>
    <name type="common">Yeast</name>
    <dbReference type="NCBI Taxonomy" id="5477"/>
    <lineage>
        <taxon>Eukaryota</taxon>
        <taxon>Fungi</taxon>
        <taxon>Dikarya</taxon>
        <taxon>Ascomycota</taxon>
        <taxon>Saccharomycotina</taxon>
        <taxon>Pichiomycetes</taxon>
        <taxon>Pichiales</taxon>
        <taxon>Pichiaceae</taxon>
        <taxon>Ogataea</taxon>
        <taxon>Ogataea/Candida clade</taxon>
    </lineage>
</organism>
<comment type="caution">
    <text evidence="1">The sequence shown here is derived from an EMBL/GenBank/DDBJ whole genome shotgun (WGS) entry which is preliminary data.</text>
</comment>
<protein>
    <submittedName>
        <fullName evidence="1">Unnamed protein product</fullName>
    </submittedName>
</protein>